<keyword evidence="3" id="KW-0274">FAD</keyword>
<keyword evidence="2" id="KW-0285">Flavoprotein</keyword>
<organism evidence="7 8">
    <name type="scientific">Phytoactinopolyspora halophila</name>
    <dbReference type="NCBI Taxonomy" id="1981511"/>
    <lineage>
        <taxon>Bacteria</taxon>
        <taxon>Bacillati</taxon>
        <taxon>Actinomycetota</taxon>
        <taxon>Actinomycetes</taxon>
        <taxon>Jiangellales</taxon>
        <taxon>Jiangellaceae</taxon>
        <taxon>Phytoactinopolyspora</taxon>
    </lineage>
</organism>
<evidence type="ECO:0000256" key="2">
    <source>
        <dbReference type="ARBA" id="ARBA00022630"/>
    </source>
</evidence>
<dbReference type="PRINTS" id="PR00368">
    <property type="entry name" value="FADPNR"/>
</dbReference>
<dbReference type="PANTHER" id="PTHR43706:SF45">
    <property type="entry name" value="NADH DEHYDROGENASE-LIKE PROTEIN RV1812C"/>
    <property type="match status" value="1"/>
</dbReference>
<evidence type="ECO:0000256" key="4">
    <source>
        <dbReference type="ARBA" id="ARBA00023002"/>
    </source>
</evidence>
<reference evidence="7 8" key="1">
    <citation type="submission" date="2018-06" db="EMBL/GenBank/DDBJ databases">
        <title>Phytoactinopolyspora halophila sp. nov., a novel halophilic actinomycete isolated from a saline soil in China.</title>
        <authorList>
            <person name="Tang S.-K."/>
        </authorList>
    </citation>
    <scope>NUCLEOTIDE SEQUENCE [LARGE SCALE GENOMIC DNA]</scope>
    <source>
        <strain evidence="7 8">YIM 96934</strain>
    </source>
</reference>
<dbReference type="Pfam" id="PF07992">
    <property type="entry name" value="Pyr_redox_2"/>
    <property type="match status" value="1"/>
</dbReference>
<dbReference type="InterPro" id="IPR036188">
    <property type="entry name" value="FAD/NAD-bd_sf"/>
</dbReference>
<dbReference type="InterPro" id="IPR023753">
    <property type="entry name" value="FAD/NAD-binding_dom"/>
</dbReference>
<keyword evidence="5" id="KW-0520">NAD</keyword>
<accession>A0A329R390</accession>
<keyword evidence="4" id="KW-0560">Oxidoreductase</keyword>
<dbReference type="GO" id="GO:0003954">
    <property type="term" value="F:NADH dehydrogenase activity"/>
    <property type="evidence" value="ECO:0007669"/>
    <property type="project" value="InterPro"/>
</dbReference>
<proteinExistence type="inferred from homology"/>
<dbReference type="OrthoDB" id="9781621at2"/>
<protein>
    <submittedName>
        <fullName evidence="7">NAD(P)/FAD-dependent oxidoreductase</fullName>
    </submittedName>
</protein>
<dbReference type="EMBL" id="QMIG01000001">
    <property type="protein sequence ID" value="RAW19001.1"/>
    <property type="molecule type" value="Genomic_DNA"/>
</dbReference>
<dbReference type="Proteomes" id="UP000250462">
    <property type="component" value="Unassembled WGS sequence"/>
</dbReference>
<name>A0A329R390_9ACTN</name>
<evidence type="ECO:0000256" key="3">
    <source>
        <dbReference type="ARBA" id="ARBA00022827"/>
    </source>
</evidence>
<dbReference type="PANTHER" id="PTHR43706">
    <property type="entry name" value="NADH DEHYDROGENASE"/>
    <property type="match status" value="1"/>
</dbReference>
<evidence type="ECO:0000256" key="5">
    <source>
        <dbReference type="ARBA" id="ARBA00023027"/>
    </source>
</evidence>
<gene>
    <name evidence="7" type="ORF">DPM12_02415</name>
</gene>
<feature type="domain" description="FAD/NAD(P)-binding" evidence="6">
    <location>
        <begin position="9"/>
        <end position="336"/>
    </location>
</feature>
<evidence type="ECO:0000259" key="6">
    <source>
        <dbReference type="Pfam" id="PF07992"/>
    </source>
</evidence>
<evidence type="ECO:0000313" key="8">
    <source>
        <dbReference type="Proteomes" id="UP000250462"/>
    </source>
</evidence>
<dbReference type="InterPro" id="IPR045024">
    <property type="entry name" value="NDH-2"/>
</dbReference>
<evidence type="ECO:0000313" key="7">
    <source>
        <dbReference type="EMBL" id="RAW19001.1"/>
    </source>
</evidence>
<sequence length="439" mass="48026">MANQERVPRVLILGAGYAGLYAACRLQSKLRSDEASVTVVDPRPYMTYQSLLPEAGAGTVEPRHVVAPLRALLPKCQVLSGHVIDIDPEGRSVTVRMPDENIEHLGYDLLVLSVGSVSKVFPVPGLADQAVGFSTLEEAVYLRNHVLSRLDQAASTLDPERRAKFLTFMFVGGGFAGIEALGEIEDMARFAVRRYYPAIDPSEMRWVLVEAADRIMPEVSRSLADYAVEVLRQRGIDIRMETMVDSLEDGHVALSDGTEFDAGTVVWTTGVEPEPVVSTSVLPQDSLGRVACLPSLQVEGWPAIFAAGDCAAIPDPAGDEPDATCPPTAQHAVRQGKLVADNIRAVLRGKRIRRFTYRSPGSVATLGLHQGVAEVYGWRLKGWPAWALHRAYHLSQLPTANRKARVLADWLLDAGFPRQAVALGELHAPRREFVEQARR</sequence>
<dbReference type="AlphaFoldDB" id="A0A329R390"/>
<dbReference type="Gene3D" id="3.50.50.100">
    <property type="match status" value="1"/>
</dbReference>
<comment type="similarity">
    <text evidence="1">Belongs to the NADH dehydrogenase family.</text>
</comment>
<evidence type="ECO:0000256" key="1">
    <source>
        <dbReference type="ARBA" id="ARBA00005272"/>
    </source>
</evidence>
<keyword evidence="8" id="KW-1185">Reference proteome</keyword>
<comment type="caution">
    <text evidence="7">The sequence shown here is derived from an EMBL/GenBank/DDBJ whole genome shotgun (WGS) entry which is preliminary data.</text>
</comment>
<dbReference type="SUPFAM" id="SSF51905">
    <property type="entry name" value="FAD/NAD(P)-binding domain"/>
    <property type="match status" value="1"/>
</dbReference>